<evidence type="ECO:0000313" key="1">
    <source>
        <dbReference type="EMBL" id="GMF36304.1"/>
    </source>
</evidence>
<sequence length="158" mass="17748">MVSDVRIDTGYDVEPMLMLWEKTSRMYGDFAIQLVRLNNGAGNSIVATYKVAFTISENLLRNAFPHLLTSRGMSLKEKLIGQQLEMTGASTFIWDDEQEQVSSALYSIDMLTPLHRLLGNVEELSRVFDNALVTPECRIVSALHSHHTSHYSASQEAN</sequence>
<evidence type="ECO:0000313" key="2">
    <source>
        <dbReference type="Proteomes" id="UP001165083"/>
    </source>
</evidence>
<dbReference type="EMBL" id="BSXW01001380">
    <property type="protein sequence ID" value="GMF36304.1"/>
    <property type="molecule type" value="Genomic_DNA"/>
</dbReference>
<accession>A0A9W7CMU8</accession>
<dbReference type="AlphaFoldDB" id="A0A9W7CMU8"/>
<keyword evidence="2" id="KW-1185">Reference proteome</keyword>
<name>A0A9W7CMU8_9STRA</name>
<organism evidence="1 2">
    <name type="scientific">Phytophthora lilii</name>
    <dbReference type="NCBI Taxonomy" id="2077276"/>
    <lineage>
        <taxon>Eukaryota</taxon>
        <taxon>Sar</taxon>
        <taxon>Stramenopiles</taxon>
        <taxon>Oomycota</taxon>
        <taxon>Peronosporomycetes</taxon>
        <taxon>Peronosporales</taxon>
        <taxon>Peronosporaceae</taxon>
        <taxon>Phytophthora</taxon>
    </lineage>
</organism>
<reference evidence="1" key="1">
    <citation type="submission" date="2023-04" db="EMBL/GenBank/DDBJ databases">
        <title>Phytophthora lilii NBRC 32176.</title>
        <authorList>
            <person name="Ichikawa N."/>
            <person name="Sato H."/>
            <person name="Tonouchi N."/>
        </authorList>
    </citation>
    <scope>NUCLEOTIDE SEQUENCE</scope>
    <source>
        <strain evidence="1">NBRC 32176</strain>
    </source>
</reference>
<proteinExistence type="predicted"/>
<comment type="caution">
    <text evidence="1">The sequence shown here is derived from an EMBL/GenBank/DDBJ whole genome shotgun (WGS) entry which is preliminary data.</text>
</comment>
<gene>
    <name evidence="1" type="ORF">Plil01_001537000</name>
</gene>
<protein>
    <submittedName>
        <fullName evidence="1">Unnamed protein product</fullName>
    </submittedName>
</protein>
<dbReference type="Proteomes" id="UP001165083">
    <property type="component" value="Unassembled WGS sequence"/>
</dbReference>
<dbReference type="OrthoDB" id="98485at2759"/>